<organism evidence="2 3">
    <name type="scientific">Paenirhodobacter populi</name>
    <dbReference type="NCBI Taxonomy" id="2306993"/>
    <lineage>
        <taxon>Bacteria</taxon>
        <taxon>Pseudomonadati</taxon>
        <taxon>Pseudomonadota</taxon>
        <taxon>Alphaproteobacteria</taxon>
        <taxon>Rhodobacterales</taxon>
        <taxon>Rhodobacter group</taxon>
        <taxon>Paenirhodobacter</taxon>
    </lineage>
</organism>
<reference evidence="2 3" key="2">
    <citation type="submission" date="2019-01" db="EMBL/GenBank/DDBJ databases">
        <authorList>
            <person name="Li Y."/>
        </authorList>
    </citation>
    <scope>NUCLEOTIDE SEQUENCE [LARGE SCALE GENOMIC DNA]</scope>
    <source>
        <strain evidence="2 3">2D-5</strain>
    </source>
</reference>
<evidence type="ECO:0000313" key="3">
    <source>
        <dbReference type="Proteomes" id="UP000285710"/>
    </source>
</evidence>
<dbReference type="Gene3D" id="1.20.1330.10">
    <property type="entry name" value="f41 fragment of flagellin, N-terminal domain"/>
    <property type="match status" value="1"/>
</dbReference>
<evidence type="ECO:0000259" key="1">
    <source>
        <dbReference type="Pfam" id="PF00700"/>
    </source>
</evidence>
<name>A0A443IW40_9RHOB</name>
<protein>
    <recommendedName>
        <fullName evidence="1">Flagellin C-terminal domain-containing protein</fullName>
    </recommendedName>
</protein>
<dbReference type="RefSeq" id="WP_128269641.1">
    <property type="nucleotide sequence ID" value="NZ_SAUW01000008.1"/>
</dbReference>
<dbReference type="Pfam" id="PF00700">
    <property type="entry name" value="Flagellin_C"/>
    <property type="match status" value="1"/>
</dbReference>
<reference evidence="2 3" key="1">
    <citation type="submission" date="2019-01" db="EMBL/GenBank/DDBJ databases">
        <title>Sinorhodobacter populi sp. nov. isolated from the symptomatic bark tissue of Populus euramericana canker.</title>
        <authorList>
            <person name="Xu G."/>
        </authorList>
    </citation>
    <scope>NUCLEOTIDE SEQUENCE [LARGE SCALE GENOMIC DNA]</scope>
    <source>
        <strain evidence="2 3">2D-5</strain>
    </source>
</reference>
<evidence type="ECO:0000313" key="2">
    <source>
        <dbReference type="EMBL" id="RWR12363.1"/>
    </source>
</evidence>
<keyword evidence="3" id="KW-1185">Reference proteome</keyword>
<dbReference type="Proteomes" id="UP000285710">
    <property type="component" value="Unassembled WGS sequence"/>
</dbReference>
<dbReference type="EMBL" id="SAUW01000008">
    <property type="protein sequence ID" value="RWR12363.1"/>
    <property type="molecule type" value="Genomic_DNA"/>
</dbReference>
<sequence length="340" mass="35550">MNYLSTGDMALTYQLRTHNTQIKQTLNRLSDELTTGVKSDIGKAVQGNFTTLSALEASRARLSSYKLATNQTEIFVTSAQSALENIQNQASQIGKSLISAASSPAAASADVALSAAAEAFTSVLSALNTRTNGRYVFAGEDSQTKPFASLQEILTALAGTVEGMTDPDQIIAAIDAWFDVPASTGETDEFAATAYKGSSVPAAGIRISDTDTLTFPVTGNDTAIRDTLKGLALAALVSADVIGGDNDLRSSLTQSAGLYLTAADTGLATLRGKVGLIEEKIADAQAAQTAEISSIDLAKAKLLEADPYETATALEAVETQLQTLYTLTARLSQLSLTNYL</sequence>
<comment type="caution">
    <text evidence="2">The sequence shown here is derived from an EMBL/GenBank/DDBJ whole genome shotgun (WGS) entry which is preliminary data.</text>
</comment>
<feature type="domain" description="Flagellin C-terminal" evidence="1">
    <location>
        <begin position="261"/>
        <end position="340"/>
    </location>
</feature>
<proteinExistence type="predicted"/>
<gene>
    <name evidence="2" type="ORF">D2T33_09690</name>
</gene>
<dbReference type="AlphaFoldDB" id="A0A443IW40"/>
<accession>A0A443IW40</accession>
<dbReference type="InterPro" id="IPR046358">
    <property type="entry name" value="Flagellin_C"/>
</dbReference>
<dbReference type="SUPFAM" id="SSF64518">
    <property type="entry name" value="Phase 1 flagellin"/>
    <property type="match status" value="1"/>
</dbReference>